<evidence type="ECO:0000256" key="14">
    <source>
        <dbReference type="ARBA" id="ARBA00048940"/>
    </source>
</evidence>
<dbReference type="EC" id="2.3.1.48" evidence="4"/>
<dbReference type="Pfam" id="PF00583">
    <property type="entry name" value="Acetyltransf_1"/>
    <property type="match status" value="1"/>
</dbReference>
<evidence type="ECO:0000256" key="9">
    <source>
        <dbReference type="ARBA" id="ARBA00023159"/>
    </source>
</evidence>
<dbReference type="Proteomes" id="UP000504635">
    <property type="component" value="Unplaced"/>
</dbReference>
<dbReference type="InterPro" id="IPR036427">
    <property type="entry name" value="Bromodomain-like_sf"/>
</dbReference>
<dbReference type="OrthoDB" id="1937912at2759"/>
<evidence type="ECO:0000256" key="6">
    <source>
        <dbReference type="ARBA" id="ARBA00022853"/>
    </source>
</evidence>
<dbReference type="RefSeq" id="XP_030766637.1">
    <property type="nucleotide sequence ID" value="XM_030910777.1"/>
</dbReference>
<evidence type="ECO:0000313" key="18">
    <source>
        <dbReference type="Proteomes" id="UP000504635"/>
    </source>
</evidence>
<keyword evidence="9" id="KW-0010">Activator</keyword>
<dbReference type="Gene3D" id="3.40.630.30">
    <property type="match status" value="1"/>
</dbReference>
<keyword evidence="10" id="KW-0804">Transcription</keyword>
<dbReference type="PROSITE" id="PS50014">
    <property type="entry name" value="BROMODOMAIN_2"/>
    <property type="match status" value="1"/>
</dbReference>
<evidence type="ECO:0000259" key="16">
    <source>
        <dbReference type="PROSITE" id="PS50014"/>
    </source>
</evidence>
<evidence type="ECO:0000256" key="13">
    <source>
        <dbReference type="ARBA" id="ARBA00023315"/>
    </source>
</evidence>
<dbReference type="PROSITE" id="PS00633">
    <property type="entry name" value="BROMODOMAIN_1"/>
    <property type="match status" value="1"/>
</dbReference>
<dbReference type="PANTHER" id="PTHR45750:SF3">
    <property type="entry name" value="HISTONE ACETYLTRANSFERASE"/>
    <property type="match status" value="1"/>
</dbReference>
<dbReference type="PANTHER" id="PTHR45750">
    <property type="entry name" value="GH11602P"/>
    <property type="match status" value="1"/>
</dbReference>
<evidence type="ECO:0000256" key="4">
    <source>
        <dbReference type="ARBA" id="ARBA00013184"/>
    </source>
</evidence>
<keyword evidence="11" id="KW-0963">Cytoplasm</keyword>
<dbReference type="InterPro" id="IPR016181">
    <property type="entry name" value="Acyl_CoA_acyltransferase"/>
</dbReference>
<dbReference type="SUPFAM" id="SSF55729">
    <property type="entry name" value="Acyl-CoA N-acyltransferases (Nat)"/>
    <property type="match status" value="1"/>
</dbReference>
<dbReference type="KEGG" id="soy:115890530"/>
<evidence type="ECO:0000256" key="12">
    <source>
        <dbReference type="ARBA" id="ARBA00023242"/>
    </source>
</evidence>
<comment type="subcellular location">
    <subcellularLocation>
        <location evidence="2">Cytoplasm</location>
        <location evidence="2">Cytoskeleton</location>
        <location evidence="2">Microtubule organizing center</location>
        <location evidence="2">Centrosome</location>
    </subcellularLocation>
    <subcellularLocation>
        <location evidence="1">Nucleus</location>
    </subcellularLocation>
</comment>
<evidence type="ECO:0000256" key="2">
    <source>
        <dbReference type="ARBA" id="ARBA00004300"/>
    </source>
</evidence>
<dbReference type="PRINTS" id="PR00503">
    <property type="entry name" value="BROMODOMAIN"/>
</dbReference>
<dbReference type="FunCoup" id="A0A6J2YTI6">
    <property type="interactions" value="466"/>
</dbReference>
<evidence type="ECO:0000256" key="7">
    <source>
        <dbReference type="ARBA" id="ARBA00023015"/>
    </source>
</evidence>
<dbReference type="SUPFAM" id="SSF47370">
    <property type="entry name" value="Bromodomain"/>
    <property type="match status" value="1"/>
</dbReference>
<dbReference type="InterPro" id="IPR009464">
    <property type="entry name" value="PCAF_N"/>
</dbReference>
<dbReference type="GeneID" id="115890530"/>
<proteinExistence type="inferred from homology"/>
<dbReference type="GO" id="GO:0045944">
    <property type="term" value="P:positive regulation of transcription by RNA polymerase II"/>
    <property type="evidence" value="ECO:0007669"/>
    <property type="project" value="TreeGrafter"/>
</dbReference>
<dbReference type="GO" id="GO:0005634">
    <property type="term" value="C:nucleus"/>
    <property type="evidence" value="ECO:0007669"/>
    <property type="project" value="UniProtKB-SubCell"/>
</dbReference>
<evidence type="ECO:0000313" key="19">
    <source>
        <dbReference type="RefSeq" id="XP_030766637.1"/>
    </source>
</evidence>
<evidence type="ECO:0000259" key="17">
    <source>
        <dbReference type="PROSITE" id="PS51186"/>
    </source>
</evidence>
<keyword evidence="6" id="KW-0156">Chromatin regulator</keyword>
<gene>
    <name evidence="19" type="primary">LOC115890530</name>
</gene>
<dbReference type="Pfam" id="PF06466">
    <property type="entry name" value="PCAF_N"/>
    <property type="match status" value="1"/>
</dbReference>
<sequence>MDSGGGSSYPAAVMPDLQAKRVEEYGSLSKLKSIQDKKQQILLFSLPKKLQKLAVYSKCQDLSCPCLGWKRIEKSDMPTTFEEPCKCGHTLEIHVFHLIAKCADTINWLLSMAVDVDTMYAAICSEENLDAKKVYLYIFELLKNCVLTLKKPVADGILGQPPFEEPNIQTALSNLLLYKYSHTAEEFKTMDEFVDIIFRHLNICDLPSPCNHQFITNFEDVVLYRIEYDRWLAFCYIPTFCESLPHYETLQIFGRTLLRAVFKYIKKQIMDQVYLERDKMSPERRTKLLNIFPQFLNQLEEEVYSPNSPIWDVNFQPQPLTFSVDDLKTNITFCSPKSEDFENLSAADVDKDDGFTIVTVSSGKAVRHLDTPPREAKRHKGAQEEIYEDLPSDIVNQILNNIDDPNYKLGPDLFFFDNTPTTDQSPKSEEQEGIIELHLIGNSLTQPISKQVKLWLIGLRNVFSRELPGIPIEYITLLLFDPKHRTIALIKNNKPVGGICFRPFFTQGFTEIAFCALTLLEQTKGYGIHLMNHLKDYHISKGIYHCLTYADKSAIGYFERHGFSENIKLSRTVYEGYIKYYKRATLLHCELNPRIIYTQASSVIKRQKKFIKHLIYQMKKPVSNIQPGLTFYKGERTISVESIPGLEEIGYTPENRIIRAQNFEEHQDMDTLTSLLKTVLNAVKSHESSWPFRLPVNIADAPDYFDHIKYPMDLKTMTERLKSRYYISRRLFIADMMRIFTNCKIYNSRETSYYQYAVRCQQFFQTKMKDIGLWNK</sequence>
<protein>
    <recommendedName>
        <fullName evidence="4">histone acetyltransferase</fullName>
        <ecNumber evidence="4">2.3.1.48</ecNumber>
    </recommendedName>
</protein>
<keyword evidence="11" id="KW-0206">Cytoskeleton</keyword>
<dbReference type="Gene3D" id="1.20.920.10">
    <property type="entry name" value="Bromodomain-like"/>
    <property type="match status" value="1"/>
</dbReference>
<accession>A0A6J2YTI6</accession>
<dbReference type="InterPro" id="IPR000182">
    <property type="entry name" value="GNAT_dom"/>
</dbReference>
<evidence type="ECO:0000256" key="3">
    <source>
        <dbReference type="ARBA" id="ARBA00008607"/>
    </source>
</evidence>
<dbReference type="InterPro" id="IPR018359">
    <property type="entry name" value="Bromodomain_CS"/>
</dbReference>
<dbReference type="GO" id="GO:0043992">
    <property type="term" value="F:histone H3K9 acetyltransferase activity"/>
    <property type="evidence" value="ECO:0007669"/>
    <property type="project" value="UniProtKB-ARBA"/>
</dbReference>
<comment type="catalytic activity">
    <reaction evidence="14">
        <text>L-lysyl-[histone] + acetyl-CoA = N(6)-acetyl-L-lysyl-[histone] + CoA + H(+)</text>
        <dbReference type="Rhea" id="RHEA:21992"/>
        <dbReference type="Rhea" id="RHEA-COMP:9845"/>
        <dbReference type="Rhea" id="RHEA-COMP:11338"/>
        <dbReference type="ChEBI" id="CHEBI:15378"/>
        <dbReference type="ChEBI" id="CHEBI:29969"/>
        <dbReference type="ChEBI" id="CHEBI:57287"/>
        <dbReference type="ChEBI" id="CHEBI:57288"/>
        <dbReference type="ChEBI" id="CHEBI:61930"/>
        <dbReference type="EC" id="2.3.1.48"/>
    </reaction>
    <physiologicalReaction direction="left-to-right" evidence="14">
        <dbReference type="Rhea" id="RHEA:21993"/>
    </physiologicalReaction>
</comment>
<keyword evidence="5" id="KW-0808">Transferase</keyword>
<evidence type="ECO:0000256" key="1">
    <source>
        <dbReference type="ARBA" id="ARBA00004123"/>
    </source>
</evidence>
<feature type="domain" description="N-acetyltransferase" evidence="17">
    <location>
        <begin position="447"/>
        <end position="592"/>
    </location>
</feature>
<evidence type="ECO:0000256" key="10">
    <source>
        <dbReference type="ARBA" id="ARBA00023163"/>
    </source>
</evidence>
<dbReference type="InterPro" id="IPR037800">
    <property type="entry name" value="GCN5"/>
</dbReference>
<evidence type="ECO:0000256" key="15">
    <source>
        <dbReference type="PROSITE-ProRule" id="PRU00035"/>
    </source>
</evidence>
<dbReference type="AlphaFoldDB" id="A0A6J2YTI6"/>
<dbReference type="GO" id="GO:0140672">
    <property type="term" value="C:ATAC complex"/>
    <property type="evidence" value="ECO:0007669"/>
    <property type="project" value="TreeGrafter"/>
</dbReference>
<dbReference type="GO" id="GO:0005813">
    <property type="term" value="C:centrosome"/>
    <property type="evidence" value="ECO:0007669"/>
    <property type="project" value="UniProtKB-SubCell"/>
</dbReference>
<evidence type="ECO:0000256" key="5">
    <source>
        <dbReference type="ARBA" id="ARBA00022679"/>
    </source>
</evidence>
<dbReference type="InParanoid" id="A0A6J2YTI6"/>
<keyword evidence="18" id="KW-1185">Reference proteome</keyword>
<comment type="similarity">
    <text evidence="3">Belongs to the acetyltransferase family. GCN5 subfamily.</text>
</comment>
<keyword evidence="13" id="KW-0012">Acyltransferase</keyword>
<reference evidence="19" key="1">
    <citation type="submission" date="2025-08" db="UniProtKB">
        <authorList>
            <consortium name="RefSeq"/>
        </authorList>
    </citation>
    <scope>IDENTIFICATION</scope>
    <source>
        <tissue evidence="19">Gonads</tissue>
    </source>
</reference>
<evidence type="ECO:0000256" key="11">
    <source>
        <dbReference type="ARBA" id="ARBA00023212"/>
    </source>
</evidence>
<feature type="domain" description="Bromo" evidence="16">
    <location>
        <begin position="684"/>
        <end position="754"/>
    </location>
</feature>
<evidence type="ECO:0000256" key="8">
    <source>
        <dbReference type="ARBA" id="ARBA00023117"/>
    </source>
</evidence>
<keyword evidence="7" id="KW-0805">Transcription regulation</keyword>
<keyword evidence="12" id="KW-0539">Nucleus</keyword>
<keyword evidence="8 15" id="KW-0103">Bromodomain</keyword>
<dbReference type="SMART" id="SM00297">
    <property type="entry name" value="BROMO"/>
    <property type="match status" value="1"/>
</dbReference>
<dbReference type="CDD" id="cd05509">
    <property type="entry name" value="Bromo_gcn5_like"/>
    <property type="match status" value="1"/>
</dbReference>
<dbReference type="Pfam" id="PF00439">
    <property type="entry name" value="Bromodomain"/>
    <property type="match status" value="1"/>
</dbReference>
<organism evidence="18 19">
    <name type="scientific">Sitophilus oryzae</name>
    <name type="common">Rice weevil</name>
    <name type="synonym">Curculio oryzae</name>
    <dbReference type="NCBI Taxonomy" id="7048"/>
    <lineage>
        <taxon>Eukaryota</taxon>
        <taxon>Metazoa</taxon>
        <taxon>Ecdysozoa</taxon>
        <taxon>Arthropoda</taxon>
        <taxon>Hexapoda</taxon>
        <taxon>Insecta</taxon>
        <taxon>Pterygota</taxon>
        <taxon>Neoptera</taxon>
        <taxon>Endopterygota</taxon>
        <taxon>Coleoptera</taxon>
        <taxon>Polyphaga</taxon>
        <taxon>Cucujiformia</taxon>
        <taxon>Curculionidae</taxon>
        <taxon>Dryophthorinae</taxon>
        <taxon>Sitophilus</taxon>
    </lineage>
</organism>
<dbReference type="PROSITE" id="PS51186">
    <property type="entry name" value="GNAT"/>
    <property type="match status" value="1"/>
</dbReference>
<name>A0A6J2YTI6_SITOR</name>
<dbReference type="InterPro" id="IPR001487">
    <property type="entry name" value="Bromodomain"/>
</dbReference>